<dbReference type="PANTHER" id="PTHR19846:SF0">
    <property type="entry name" value="PRE-MRNA PROCESSING FACTOR 4"/>
    <property type="match status" value="1"/>
</dbReference>
<dbReference type="SMART" id="SM00320">
    <property type="entry name" value="WD40"/>
    <property type="match status" value="3"/>
</dbReference>
<accession>A0A4W5L4R8</accession>
<keyword evidence="6" id="KW-1185">Reference proteome</keyword>
<reference evidence="5" key="2">
    <citation type="submission" date="2025-08" db="UniProtKB">
        <authorList>
            <consortium name="Ensembl"/>
        </authorList>
    </citation>
    <scope>IDENTIFICATION</scope>
</reference>
<dbReference type="InterPro" id="IPR001680">
    <property type="entry name" value="WD40_rpt"/>
</dbReference>
<feature type="repeat" description="WD" evidence="3">
    <location>
        <begin position="74"/>
        <end position="123"/>
    </location>
</feature>
<feature type="chain" id="PRO_5021185612" evidence="4">
    <location>
        <begin position="18"/>
        <end position="232"/>
    </location>
</feature>
<feature type="repeat" description="WD" evidence="3">
    <location>
        <begin position="124"/>
        <end position="165"/>
    </location>
</feature>
<keyword evidence="1 3" id="KW-0853">WD repeat</keyword>
<name>A0A4W5L4R8_9TELE</name>
<proteinExistence type="predicted"/>
<dbReference type="Pfam" id="PF00400">
    <property type="entry name" value="WD40"/>
    <property type="match status" value="3"/>
</dbReference>
<dbReference type="PROSITE" id="PS50294">
    <property type="entry name" value="WD_REPEATS_REGION"/>
    <property type="match status" value="1"/>
</dbReference>
<reference evidence="6" key="1">
    <citation type="submission" date="2018-06" db="EMBL/GenBank/DDBJ databases">
        <title>Genome assembly of Danube salmon.</title>
        <authorList>
            <person name="Macqueen D.J."/>
            <person name="Gundappa M.K."/>
        </authorList>
    </citation>
    <scope>NUCLEOTIDE SEQUENCE [LARGE SCALE GENOMIC DNA]</scope>
</reference>
<evidence type="ECO:0000256" key="4">
    <source>
        <dbReference type="SAM" id="SignalP"/>
    </source>
</evidence>
<dbReference type="Gene3D" id="2.130.10.10">
    <property type="entry name" value="YVTN repeat-like/Quinoprotein amine dehydrogenase"/>
    <property type="match status" value="1"/>
</dbReference>
<dbReference type="Proteomes" id="UP000314982">
    <property type="component" value="Unassembled WGS sequence"/>
</dbReference>
<sequence length="232" mass="26187">MMLWLLTSSSFLTHSNSSVSSNFNSRRVGFLRSIFYPLMLAGKQMCPRLSVLTSTRWLKTERPQHLRGGHLFPSSGHNTYVGAICFHPQATLILEDSDVNMASCAADGSVKLWNLDSDEPVADIEGHSQRVARVAWHPSRCFLGTTCYDYSWRLWDLGAQEEILHQEGHSKGVHDLHFHPDSSLGSGFVWAYLGHSDRALCDVPGGPPQRDLQHRLLSQRLPRSNRKWGQHL</sequence>
<evidence type="ECO:0000313" key="5">
    <source>
        <dbReference type="Ensembl" id="ENSHHUP00000020261.1"/>
    </source>
</evidence>
<keyword evidence="4" id="KW-0732">Signal</keyword>
<dbReference type="PANTHER" id="PTHR19846">
    <property type="entry name" value="WD40 REPEAT PROTEIN"/>
    <property type="match status" value="1"/>
</dbReference>
<dbReference type="GO" id="GO:0030621">
    <property type="term" value="F:U4 snRNA binding"/>
    <property type="evidence" value="ECO:0007669"/>
    <property type="project" value="TreeGrafter"/>
</dbReference>
<organism evidence="5 6">
    <name type="scientific">Hucho hucho</name>
    <name type="common">huchen</name>
    <dbReference type="NCBI Taxonomy" id="62062"/>
    <lineage>
        <taxon>Eukaryota</taxon>
        <taxon>Metazoa</taxon>
        <taxon>Chordata</taxon>
        <taxon>Craniata</taxon>
        <taxon>Vertebrata</taxon>
        <taxon>Euteleostomi</taxon>
        <taxon>Actinopterygii</taxon>
        <taxon>Neopterygii</taxon>
        <taxon>Teleostei</taxon>
        <taxon>Protacanthopterygii</taxon>
        <taxon>Salmoniformes</taxon>
        <taxon>Salmonidae</taxon>
        <taxon>Salmoninae</taxon>
        <taxon>Hucho</taxon>
    </lineage>
</organism>
<dbReference type="Ensembl" id="ENSHHUT00000021009.1">
    <property type="protein sequence ID" value="ENSHHUP00000020261.1"/>
    <property type="gene ID" value="ENSHHUG00000012674.1"/>
</dbReference>
<dbReference type="SUPFAM" id="SSF50978">
    <property type="entry name" value="WD40 repeat-like"/>
    <property type="match status" value="1"/>
</dbReference>
<dbReference type="PROSITE" id="PS50082">
    <property type="entry name" value="WD_REPEATS_2"/>
    <property type="match status" value="2"/>
</dbReference>
<evidence type="ECO:0000256" key="2">
    <source>
        <dbReference type="ARBA" id="ARBA00022737"/>
    </source>
</evidence>
<reference evidence="5" key="3">
    <citation type="submission" date="2025-09" db="UniProtKB">
        <authorList>
            <consortium name="Ensembl"/>
        </authorList>
    </citation>
    <scope>IDENTIFICATION</scope>
</reference>
<protein>
    <submittedName>
        <fullName evidence="5">PRP4 pre-mRNA processing factor 4 homolog (yeast)</fullName>
    </submittedName>
</protein>
<dbReference type="GO" id="GO:0017070">
    <property type="term" value="F:U6 snRNA binding"/>
    <property type="evidence" value="ECO:0007669"/>
    <property type="project" value="TreeGrafter"/>
</dbReference>
<dbReference type="InterPro" id="IPR036322">
    <property type="entry name" value="WD40_repeat_dom_sf"/>
</dbReference>
<feature type="signal peptide" evidence="4">
    <location>
        <begin position="1"/>
        <end position="17"/>
    </location>
</feature>
<dbReference type="STRING" id="62062.ENSHHUP00000020261"/>
<dbReference type="GeneTree" id="ENSGT00940000156006"/>
<evidence type="ECO:0000313" key="6">
    <source>
        <dbReference type="Proteomes" id="UP000314982"/>
    </source>
</evidence>
<keyword evidence="2" id="KW-0677">Repeat</keyword>
<evidence type="ECO:0000256" key="3">
    <source>
        <dbReference type="PROSITE-ProRule" id="PRU00221"/>
    </source>
</evidence>
<dbReference type="GO" id="GO:0046540">
    <property type="term" value="C:U4/U6 x U5 tri-snRNP complex"/>
    <property type="evidence" value="ECO:0007669"/>
    <property type="project" value="TreeGrafter"/>
</dbReference>
<dbReference type="AlphaFoldDB" id="A0A4W5L4R8"/>
<dbReference type="InterPro" id="IPR015943">
    <property type="entry name" value="WD40/YVTN_repeat-like_dom_sf"/>
</dbReference>
<dbReference type="InterPro" id="IPR019775">
    <property type="entry name" value="WD40_repeat_CS"/>
</dbReference>
<evidence type="ECO:0000256" key="1">
    <source>
        <dbReference type="ARBA" id="ARBA00022574"/>
    </source>
</evidence>
<dbReference type="PROSITE" id="PS00678">
    <property type="entry name" value="WD_REPEATS_1"/>
    <property type="match status" value="2"/>
</dbReference>
<dbReference type="GO" id="GO:0000398">
    <property type="term" value="P:mRNA splicing, via spliceosome"/>
    <property type="evidence" value="ECO:0007669"/>
    <property type="project" value="TreeGrafter"/>
</dbReference>